<name>G3EI63_9POXV</name>
<dbReference type="Proteomes" id="UP000164653">
    <property type="component" value="Segment"/>
</dbReference>
<organism evidence="1 2">
    <name type="scientific">Yokapox virus</name>
    <dbReference type="NCBI Taxonomy" id="1076255"/>
    <lineage>
        <taxon>Viruses</taxon>
        <taxon>Varidnaviria</taxon>
        <taxon>Bamfordvirae</taxon>
        <taxon>Nucleocytoviricota</taxon>
        <taxon>Pokkesviricetes</taxon>
        <taxon>Chitovirales</taxon>
        <taxon>Poxviridae</taxon>
        <taxon>Chordopoxvirinae</taxon>
        <taxon>Centapoxvirus</taxon>
        <taxon>Centapoxvirus yokapox</taxon>
    </lineage>
</organism>
<keyword evidence="2" id="KW-1185">Reference proteome</keyword>
<proteinExistence type="predicted"/>
<sequence length="153" mass="18301">MGIEHEFEIIIDKSIGLRNLQLSKGDNYGCFIKIKSSEYKKLSFRFIIRPDWSEVSFVKDLYVKSNNHFVKLNKVLQTLHHVVYDADICLHKKITYISIYSEHTKSLFTDYYPYISLNLNNNNFRIIRENFTYPSIEYPLVPPYRDYEIDEID</sequence>
<evidence type="ECO:0000313" key="1">
    <source>
        <dbReference type="EMBL" id="AEN03760.1"/>
    </source>
</evidence>
<accession>G3EI63</accession>
<dbReference type="GeneID" id="11107306"/>
<dbReference type="OrthoDB" id="13913at10239"/>
<dbReference type="InterPro" id="IPR004967">
    <property type="entry name" value="Poxvirus_C7/F8A"/>
</dbReference>
<dbReference type="Pfam" id="PF03287">
    <property type="entry name" value="Pox_C7_F8A"/>
    <property type="match status" value="1"/>
</dbReference>
<reference evidence="1 2" key="1">
    <citation type="journal article" date="2011" name="J. Virol.">
        <title>The genome of yoka poxvirus.</title>
        <authorList>
            <person name="Zhao G."/>
            <person name="Droit L."/>
            <person name="Tesh R.B."/>
            <person name="Popov V.L."/>
            <person name="Little N.S."/>
            <person name="Upton C."/>
            <person name="Virgin H.W."/>
            <person name="Wang D."/>
        </authorList>
    </citation>
    <scope>NUCLEOTIDE SEQUENCE [LARGE SCALE GENOMIC DNA]</scope>
    <source>
        <strain evidence="1">DakArB 4268</strain>
    </source>
</reference>
<dbReference type="GO" id="GO:0016032">
    <property type="term" value="P:viral process"/>
    <property type="evidence" value="ECO:0007669"/>
    <property type="project" value="InterPro"/>
</dbReference>
<dbReference type="KEGG" id="vg:11107306"/>
<protein>
    <submittedName>
        <fullName evidence="1">Host-range protein</fullName>
    </submittedName>
</protein>
<dbReference type="EMBL" id="HQ849551">
    <property type="protein sequence ID" value="AEN03760.1"/>
    <property type="molecule type" value="Genomic_DNA"/>
</dbReference>
<dbReference type="PIRSF" id="PIRSF003779">
    <property type="entry name" value="VAC_C7L"/>
    <property type="match status" value="1"/>
</dbReference>
<evidence type="ECO:0000313" key="2">
    <source>
        <dbReference type="Proteomes" id="UP000164653"/>
    </source>
</evidence>
<gene>
    <name evidence="1" type="ORF">YKV171</name>
</gene>
<dbReference type="RefSeq" id="YP_004821524.1">
    <property type="nucleotide sequence ID" value="NC_015960.1"/>
</dbReference>